<dbReference type="RefSeq" id="WP_252165411.1">
    <property type="nucleotide sequence ID" value="NZ_CP084930.1"/>
</dbReference>
<feature type="domain" description="Pili assembly chaperone N-terminal" evidence="2">
    <location>
        <begin position="33"/>
        <end position="143"/>
    </location>
</feature>
<name>A0ABY4X3Y7_9SPHN</name>
<dbReference type="InterPro" id="IPR008962">
    <property type="entry name" value="PapD-like_sf"/>
</dbReference>
<keyword evidence="4" id="KW-1185">Reference proteome</keyword>
<dbReference type="InterPro" id="IPR016147">
    <property type="entry name" value="Pili_assmbl_chaperone_N"/>
</dbReference>
<dbReference type="Pfam" id="PF00345">
    <property type="entry name" value="PapD_N"/>
    <property type="match status" value="1"/>
</dbReference>
<protein>
    <submittedName>
        <fullName evidence="3">Fimbria/pilus periplasmic chaperone</fullName>
    </submittedName>
</protein>
<dbReference type="EMBL" id="CP084930">
    <property type="protein sequence ID" value="USI71598.1"/>
    <property type="molecule type" value="Genomic_DNA"/>
</dbReference>
<dbReference type="InterPro" id="IPR013783">
    <property type="entry name" value="Ig-like_fold"/>
</dbReference>
<dbReference type="SUPFAM" id="SSF49354">
    <property type="entry name" value="PapD-like"/>
    <property type="match status" value="1"/>
</dbReference>
<gene>
    <name evidence="3" type="ORF">LHA26_09640</name>
</gene>
<proteinExistence type="predicted"/>
<evidence type="ECO:0000259" key="2">
    <source>
        <dbReference type="Pfam" id="PF00345"/>
    </source>
</evidence>
<dbReference type="Proteomes" id="UP001056937">
    <property type="component" value="Chromosome 1"/>
</dbReference>
<dbReference type="InterPro" id="IPR050643">
    <property type="entry name" value="Periplasmic_pilus_chap"/>
</dbReference>
<keyword evidence="1" id="KW-0732">Signal</keyword>
<feature type="signal peptide" evidence="1">
    <location>
        <begin position="1"/>
        <end position="21"/>
    </location>
</feature>
<evidence type="ECO:0000313" key="3">
    <source>
        <dbReference type="EMBL" id="USI71598.1"/>
    </source>
</evidence>
<feature type="chain" id="PRO_5045150038" evidence="1">
    <location>
        <begin position="22"/>
        <end position="236"/>
    </location>
</feature>
<dbReference type="PANTHER" id="PTHR30251">
    <property type="entry name" value="PILUS ASSEMBLY CHAPERONE"/>
    <property type="match status" value="1"/>
</dbReference>
<evidence type="ECO:0000313" key="4">
    <source>
        <dbReference type="Proteomes" id="UP001056937"/>
    </source>
</evidence>
<organism evidence="3 4">
    <name type="scientific">Sphingomonas morindae</name>
    <dbReference type="NCBI Taxonomy" id="1541170"/>
    <lineage>
        <taxon>Bacteria</taxon>
        <taxon>Pseudomonadati</taxon>
        <taxon>Pseudomonadota</taxon>
        <taxon>Alphaproteobacteria</taxon>
        <taxon>Sphingomonadales</taxon>
        <taxon>Sphingomonadaceae</taxon>
        <taxon>Sphingomonas</taxon>
    </lineage>
</organism>
<evidence type="ECO:0000256" key="1">
    <source>
        <dbReference type="SAM" id="SignalP"/>
    </source>
</evidence>
<dbReference type="PANTHER" id="PTHR30251:SF4">
    <property type="entry name" value="SLR1668 PROTEIN"/>
    <property type="match status" value="1"/>
</dbReference>
<sequence>MLRRFMSIALLAAAASAQGRAAAIVLWPVDPTIAAGQTATALWVENRGPQPVTLQVRALGWIQADAKDSYDRQDEVVTSPPIASVAPGQRQLIRILRREIGTAAAEHSYRLLIDELPPPIDPAKPNAASAQLSVQMRYSIPLFTYDGDVAARPALTARTVIIDGQRYAEFRNVGQRHARLVNLRIQTPAKEFTVNSGLIGYVLVGSTMRWLLPEGMPNGTILVNVNGADTSLAPIA</sequence>
<accession>A0ABY4X3Y7</accession>
<reference evidence="3" key="1">
    <citation type="journal article" date="2022" name="Toxins">
        <title>Genomic Analysis of Sphingopyxis sp. USTB-05 for Biodegrading Cyanobacterial Hepatotoxins.</title>
        <authorList>
            <person name="Liu C."/>
            <person name="Xu Q."/>
            <person name="Zhao Z."/>
            <person name="Zhang H."/>
            <person name="Liu X."/>
            <person name="Yin C."/>
            <person name="Liu Y."/>
            <person name="Yan H."/>
        </authorList>
    </citation>
    <scope>NUCLEOTIDE SEQUENCE</scope>
    <source>
        <strain evidence="3">NBD5</strain>
    </source>
</reference>
<dbReference type="Gene3D" id="2.60.40.10">
    <property type="entry name" value="Immunoglobulins"/>
    <property type="match status" value="1"/>
</dbReference>